<accession>A0A7J0BRZ7</accession>
<dbReference type="SUPFAM" id="SSF102114">
    <property type="entry name" value="Radical SAM enzymes"/>
    <property type="match status" value="1"/>
</dbReference>
<dbReference type="GO" id="GO:0046872">
    <property type="term" value="F:metal ion binding"/>
    <property type="evidence" value="ECO:0007669"/>
    <property type="project" value="UniProtKB-KW"/>
</dbReference>
<keyword evidence="3" id="KW-0479">Metal-binding</keyword>
<dbReference type="RefSeq" id="WP_174408697.1">
    <property type="nucleotide sequence ID" value="NZ_BLVP01000002.1"/>
</dbReference>
<dbReference type="PANTHER" id="PTHR11228:SF7">
    <property type="entry name" value="PQQA PEPTIDE CYCLASE"/>
    <property type="match status" value="1"/>
</dbReference>
<comment type="cofactor">
    <cofactor evidence="1">
        <name>[4Fe-4S] cluster</name>
        <dbReference type="ChEBI" id="CHEBI:49883"/>
    </cofactor>
</comment>
<keyword evidence="5" id="KW-0411">Iron-sulfur</keyword>
<proteinExistence type="predicted"/>
<evidence type="ECO:0000313" key="7">
    <source>
        <dbReference type="EMBL" id="GFM36001.1"/>
    </source>
</evidence>
<dbReference type="AlphaFoldDB" id="A0A7J0BRZ7"/>
<keyword evidence="8" id="KW-1185">Reference proteome</keyword>
<comment type="caution">
    <text evidence="7">The sequence shown here is derived from an EMBL/GenBank/DDBJ whole genome shotgun (WGS) entry which is preliminary data.</text>
</comment>
<gene>
    <name evidence="7" type="ORF">DSM19430T_06850</name>
</gene>
<keyword evidence="2" id="KW-0949">S-adenosyl-L-methionine</keyword>
<dbReference type="InterPro" id="IPR050377">
    <property type="entry name" value="Radical_SAM_PqqE_MftC-like"/>
</dbReference>
<dbReference type="PANTHER" id="PTHR11228">
    <property type="entry name" value="RADICAL SAM DOMAIN PROTEIN"/>
    <property type="match status" value="1"/>
</dbReference>
<evidence type="ECO:0000256" key="5">
    <source>
        <dbReference type="ARBA" id="ARBA00023014"/>
    </source>
</evidence>
<evidence type="ECO:0000256" key="4">
    <source>
        <dbReference type="ARBA" id="ARBA00023004"/>
    </source>
</evidence>
<dbReference type="Gene3D" id="3.20.20.70">
    <property type="entry name" value="Aldolase class I"/>
    <property type="match status" value="1"/>
</dbReference>
<name>A0A7J0BRZ7_9BACT</name>
<dbReference type="SFLD" id="SFLDS00029">
    <property type="entry name" value="Radical_SAM"/>
    <property type="match status" value="1"/>
</dbReference>
<dbReference type="InterPro" id="IPR007197">
    <property type="entry name" value="rSAM"/>
</dbReference>
<feature type="domain" description="Radical SAM core" evidence="6">
    <location>
        <begin position="35"/>
        <end position="190"/>
    </location>
</feature>
<dbReference type="InterPro" id="IPR013785">
    <property type="entry name" value="Aldolase_TIM"/>
</dbReference>
<dbReference type="GO" id="GO:0003824">
    <property type="term" value="F:catalytic activity"/>
    <property type="evidence" value="ECO:0007669"/>
    <property type="project" value="InterPro"/>
</dbReference>
<dbReference type="Pfam" id="PF04055">
    <property type="entry name" value="Radical_SAM"/>
    <property type="match status" value="1"/>
</dbReference>
<dbReference type="CDD" id="cd01335">
    <property type="entry name" value="Radical_SAM"/>
    <property type="match status" value="1"/>
</dbReference>
<dbReference type="EMBL" id="BLVP01000002">
    <property type="protein sequence ID" value="GFM36001.1"/>
    <property type="molecule type" value="Genomic_DNA"/>
</dbReference>
<dbReference type="GO" id="GO:0051536">
    <property type="term" value="F:iron-sulfur cluster binding"/>
    <property type="evidence" value="ECO:0007669"/>
    <property type="project" value="UniProtKB-KW"/>
</dbReference>
<evidence type="ECO:0000256" key="3">
    <source>
        <dbReference type="ARBA" id="ARBA00022723"/>
    </source>
</evidence>
<evidence type="ECO:0000256" key="1">
    <source>
        <dbReference type="ARBA" id="ARBA00001966"/>
    </source>
</evidence>
<dbReference type="InterPro" id="IPR058240">
    <property type="entry name" value="rSAM_sf"/>
</dbReference>
<organism evidence="7 8">
    <name type="scientific">Desulfovibrio psychrotolerans</name>
    <dbReference type="NCBI Taxonomy" id="415242"/>
    <lineage>
        <taxon>Bacteria</taxon>
        <taxon>Pseudomonadati</taxon>
        <taxon>Thermodesulfobacteriota</taxon>
        <taxon>Desulfovibrionia</taxon>
        <taxon>Desulfovibrionales</taxon>
        <taxon>Desulfovibrionaceae</taxon>
        <taxon>Desulfovibrio</taxon>
    </lineage>
</organism>
<dbReference type="Proteomes" id="UP000503820">
    <property type="component" value="Unassembled WGS sequence"/>
</dbReference>
<dbReference type="CDD" id="cd21109">
    <property type="entry name" value="SPASM"/>
    <property type="match status" value="1"/>
</dbReference>
<keyword evidence="4" id="KW-0408">Iron</keyword>
<evidence type="ECO:0000313" key="8">
    <source>
        <dbReference type="Proteomes" id="UP000503820"/>
    </source>
</evidence>
<evidence type="ECO:0000256" key="2">
    <source>
        <dbReference type="ARBA" id="ARBA00022691"/>
    </source>
</evidence>
<protein>
    <recommendedName>
        <fullName evidence="6">Radical SAM core domain-containing protein</fullName>
    </recommendedName>
</protein>
<evidence type="ECO:0000259" key="6">
    <source>
        <dbReference type="Pfam" id="PF04055"/>
    </source>
</evidence>
<reference evidence="7 8" key="1">
    <citation type="submission" date="2020-05" db="EMBL/GenBank/DDBJ databases">
        <title>Draft genome sequence of Desulfovibrio psychrotolerans JS1T.</title>
        <authorList>
            <person name="Ueno A."/>
            <person name="Tamazawa S."/>
            <person name="Tamamura S."/>
            <person name="Murakami T."/>
            <person name="Kiyama T."/>
            <person name="Inomata H."/>
            <person name="Amano Y."/>
            <person name="Miyakawa K."/>
            <person name="Tamaki H."/>
            <person name="Naganuma T."/>
            <person name="Kaneko K."/>
        </authorList>
    </citation>
    <scope>NUCLEOTIDE SEQUENCE [LARGE SCALE GENOMIC DNA]</scope>
    <source>
        <strain evidence="7 8">JS1</strain>
    </source>
</reference>
<sequence length="359" mass="40506">MNTQEHMRHDAERYGAERLVRDIVSYPPRWVTIGIINRCNNRCVFCSYHSRDARGGKSKVYNLPYTMPVERFRQQVDFFHAGRVPRIHICATGEPFLHNGIMDMIDHVIARYGKASFQSNFHPAVMRRGNYLEKIIERKNAISHIVTDLHAGDATRFADIKKGSSLPDLLSTLRLFSAHGIPIIGSCILSRSNYTALPGIIDTLAAHGITMQLNIVGLFPHMFNKFTSLENTYHTSDTHITQCLHAMRAAGERHGITVTLPKPHDDPSGRCDVFWQKLQIWPVAGADKNRYDENLIPHACNAVVLGNMHSLGYVSDYATVMDLWNNETIVAIRRRILAGEYPDRYCGTCSCGVNLHPAP</sequence>